<evidence type="ECO:0000313" key="2">
    <source>
        <dbReference type="EMBL" id="GII76284.1"/>
    </source>
</evidence>
<dbReference type="EMBL" id="BOOU01000015">
    <property type="protein sequence ID" value="GII76284.1"/>
    <property type="molecule type" value="Genomic_DNA"/>
</dbReference>
<proteinExistence type="predicted"/>
<comment type="caution">
    <text evidence="2">The sequence shown here is derived from an EMBL/GenBank/DDBJ whole genome shotgun (WGS) entry which is preliminary data.</text>
</comment>
<organism evidence="2 3">
    <name type="scientific">Sphaerisporangium rufum</name>
    <dbReference type="NCBI Taxonomy" id="1381558"/>
    <lineage>
        <taxon>Bacteria</taxon>
        <taxon>Bacillati</taxon>
        <taxon>Actinomycetota</taxon>
        <taxon>Actinomycetes</taxon>
        <taxon>Streptosporangiales</taxon>
        <taxon>Streptosporangiaceae</taxon>
        <taxon>Sphaerisporangium</taxon>
    </lineage>
</organism>
<protein>
    <submittedName>
        <fullName evidence="2">Uncharacterized protein</fullName>
    </submittedName>
</protein>
<sequence length="55" mass="5164">MARPSGTPAREPAVAPEHLTPEPVIAGGAAATGPGRAETEPHGAGAGGIAVLGLA</sequence>
<reference evidence="2" key="1">
    <citation type="submission" date="2021-01" db="EMBL/GenBank/DDBJ databases">
        <title>Whole genome shotgun sequence of Sphaerisporangium rufum NBRC 109079.</title>
        <authorList>
            <person name="Komaki H."/>
            <person name="Tamura T."/>
        </authorList>
    </citation>
    <scope>NUCLEOTIDE SEQUENCE</scope>
    <source>
        <strain evidence="2">NBRC 109079</strain>
    </source>
</reference>
<dbReference type="AlphaFoldDB" id="A0A919QY46"/>
<evidence type="ECO:0000313" key="3">
    <source>
        <dbReference type="Proteomes" id="UP000655287"/>
    </source>
</evidence>
<feature type="region of interest" description="Disordered" evidence="1">
    <location>
        <begin position="1"/>
        <end position="55"/>
    </location>
</feature>
<gene>
    <name evidence="2" type="ORF">Sru01_12660</name>
</gene>
<evidence type="ECO:0000256" key="1">
    <source>
        <dbReference type="SAM" id="MobiDB-lite"/>
    </source>
</evidence>
<name>A0A919QY46_9ACTN</name>
<feature type="compositionally biased region" description="Low complexity" evidence="1">
    <location>
        <begin position="26"/>
        <end position="36"/>
    </location>
</feature>
<keyword evidence="3" id="KW-1185">Reference proteome</keyword>
<accession>A0A919QY46</accession>
<dbReference type="Proteomes" id="UP000655287">
    <property type="component" value="Unassembled WGS sequence"/>
</dbReference>
<feature type="compositionally biased region" description="Gly residues" evidence="1">
    <location>
        <begin position="44"/>
        <end position="55"/>
    </location>
</feature>